<dbReference type="Proteomes" id="UP000235777">
    <property type="component" value="Unassembled WGS sequence"/>
</dbReference>
<evidence type="ECO:0000313" key="1">
    <source>
        <dbReference type="EMBL" id="PMS38849.1"/>
    </source>
</evidence>
<organism evidence="1 2">
    <name type="scientific">Trinickia symbiotica</name>
    <dbReference type="NCBI Taxonomy" id="863227"/>
    <lineage>
        <taxon>Bacteria</taxon>
        <taxon>Pseudomonadati</taxon>
        <taxon>Pseudomonadota</taxon>
        <taxon>Betaproteobacteria</taxon>
        <taxon>Burkholderiales</taxon>
        <taxon>Burkholderiaceae</taxon>
        <taxon>Trinickia</taxon>
    </lineage>
</organism>
<evidence type="ECO:0000313" key="2">
    <source>
        <dbReference type="Proteomes" id="UP000235777"/>
    </source>
</evidence>
<dbReference type="OrthoDB" id="6983997at2"/>
<sequence length="283" mass="30997">MHAPAGTPRARLSLRALAYRRIAPGAGGIEDLSYAAAALGARIAEEAHACVEPGLAISDYAISSTILSPMLMDESQTSRALIGAIESRMHRRVDWMTHGYECAGWGFVFRYLLEKAAASGRRRLLLQIVDVDIHCFTYWLANEQWGHSGFGICTIVVDVEPGETWPVLVGAATQANAMVQMGRALRSFSAERPGVPLAVPFFREASRRVLVNMLTGAAIHPDGYERFGHSFGSDPWISVLLHRLHDAGSCRSTIVNSLALNGYFAMAEMTFAPDATFRLEMER</sequence>
<protein>
    <submittedName>
        <fullName evidence="1">Uncharacterized protein</fullName>
    </submittedName>
</protein>
<keyword evidence="2" id="KW-1185">Reference proteome</keyword>
<reference evidence="1 2" key="1">
    <citation type="submission" date="2018-01" db="EMBL/GenBank/DDBJ databases">
        <title>Whole genome analyses suggest that Burkholderia sensu lato contains two further novel genera in the rhizoxinica-symbiotica group Mycetohabitans gen. nov., and Trinickia gen. nov.: implications for the evolution of diazotrophy and nodulation in the Burkholderiaceae.</title>
        <authorList>
            <person name="Estrada-de los Santos P."/>
            <person name="Palmer M."/>
            <person name="Chavez-Ramirez B."/>
            <person name="Beukes C."/>
            <person name="Steenkamp E.T."/>
            <person name="Hirsch A.M."/>
            <person name="Manyaka P."/>
            <person name="Maluk M."/>
            <person name="Lafos M."/>
            <person name="Crook M."/>
            <person name="Gross E."/>
            <person name="Simon M.F."/>
            <person name="Bueno dos Reis Junior F."/>
            <person name="Poole P.S."/>
            <person name="Venter S.N."/>
            <person name="James E.K."/>
        </authorList>
    </citation>
    <scope>NUCLEOTIDE SEQUENCE [LARGE SCALE GENOMIC DNA]</scope>
    <source>
        <strain evidence="1 2">JPY 581</strain>
    </source>
</reference>
<gene>
    <name evidence="1" type="ORF">C0Z20_00510</name>
</gene>
<dbReference type="STRING" id="863227.GCA_000373005_01134"/>
<name>A0A2N7XAQ4_9BURK</name>
<dbReference type="EMBL" id="PNYC01000001">
    <property type="protein sequence ID" value="PMS38849.1"/>
    <property type="molecule type" value="Genomic_DNA"/>
</dbReference>
<comment type="caution">
    <text evidence="1">The sequence shown here is derived from an EMBL/GenBank/DDBJ whole genome shotgun (WGS) entry which is preliminary data.</text>
</comment>
<proteinExistence type="predicted"/>
<accession>A0A2N7XAQ4</accession>
<dbReference type="AlphaFoldDB" id="A0A2N7XAQ4"/>